<organism evidence="3 4">
    <name type="scientific">Thermoactinomyces mirandus</name>
    <dbReference type="NCBI Taxonomy" id="2756294"/>
    <lineage>
        <taxon>Bacteria</taxon>
        <taxon>Bacillati</taxon>
        <taxon>Bacillota</taxon>
        <taxon>Bacilli</taxon>
        <taxon>Bacillales</taxon>
        <taxon>Thermoactinomycetaceae</taxon>
        <taxon>Thermoactinomyces</taxon>
    </lineage>
</organism>
<gene>
    <name evidence="3" type="ORF">H2C83_15285</name>
</gene>
<dbReference type="AlphaFoldDB" id="A0A7W1XV49"/>
<dbReference type="Gene3D" id="3.30.110.40">
    <property type="entry name" value="TusA-like domain"/>
    <property type="match status" value="1"/>
</dbReference>
<feature type="domain" description="UPF0033" evidence="2">
    <location>
        <begin position="7"/>
        <end position="31"/>
    </location>
</feature>
<dbReference type="InterPro" id="IPR036868">
    <property type="entry name" value="TusA-like_sf"/>
</dbReference>
<comment type="caution">
    <text evidence="3">The sequence shown here is derived from an EMBL/GenBank/DDBJ whole genome shotgun (WGS) entry which is preliminary data.</text>
</comment>
<evidence type="ECO:0000259" key="2">
    <source>
        <dbReference type="PROSITE" id="PS01148"/>
    </source>
</evidence>
<dbReference type="CDD" id="cd00291">
    <property type="entry name" value="SirA_YedF_YeeD"/>
    <property type="match status" value="1"/>
</dbReference>
<dbReference type="EMBL" id="JACEOL010000062">
    <property type="protein sequence ID" value="MBA4603632.1"/>
    <property type="molecule type" value="Genomic_DNA"/>
</dbReference>
<dbReference type="PROSITE" id="PS01148">
    <property type="entry name" value="UPF0033"/>
    <property type="match status" value="1"/>
</dbReference>
<dbReference type="SUPFAM" id="SSF64307">
    <property type="entry name" value="SirA-like"/>
    <property type="match status" value="1"/>
</dbReference>
<dbReference type="InterPro" id="IPR001455">
    <property type="entry name" value="TusA-like"/>
</dbReference>
<sequence length="75" mass="8433">MEADQTLDAKGLQCPMPLVKAQKAIKKMKSGEILKIVTNDSGSYSDIPAWAKTTGNKLIERKEEEGMYIFWIQKS</sequence>
<dbReference type="PANTHER" id="PTHR33279:SF2">
    <property type="entry name" value="SULFUR CARRIER PROTEIN TUSA"/>
    <property type="match status" value="1"/>
</dbReference>
<comment type="similarity">
    <text evidence="1">Belongs to the sulfur carrier protein TusA family.</text>
</comment>
<keyword evidence="3" id="KW-0808">Transferase</keyword>
<protein>
    <submittedName>
        <fullName evidence="3">Sulfurtransferase TusA family protein</fullName>
    </submittedName>
</protein>
<evidence type="ECO:0000313" key="3">
    <source>
        <dbReference type="EMBL" id="MBA4603632.1"/>
    </source>
</evidence>
<name>A0A7W1XV49_9BACL</name>
<evidence type="ECO:0000256" key="1">
    <source>
        <dbReference type="ARBA" id="ARBA00008984"/>
    </source>
</evidence>
<dbReference type="Proteomes" id="UP000538292">
    <property type="component" value="Unassembled WGS sequence"/>
</dbReference>
<proteinExistence type="inferred from homology"/>
<keyword evidence="4" id="KW-1185">Reference proteome</keyword>
<evidence type="ECO:0000313" key="4">
    <source>
        <dbReference type="Proteomes" id="UP000538292"/>
    </source>
</evidence>
<dbReference type="RefSeq" id="WP_181742100.1">
    <property type="nucleotide sequence ID" value="NZ_JACEOL010000062.1"/>
</dbReference>
<dbReference type="GO" id="GO:0016740">
    <property type="term" value="F:transferase activity"/>
    <property type="evidence" value="ECO:0007669"/>
    <property type="project" value="UniProtKB-KW"/>
</dbReference>
<dbReference type="PANTHER" id="PTHR33279">
    <property type="entry name" value="SULFUR CARRIER PROTEIN YEDF-RELATED"/>
    <property type="match status" value="1"/>
</dbReference>
<accession>A0A7W1XV49</accession>
<dbReference type="Pfam" id="PF01206">
    <property type="entry name" value="TusA"/>
    <property type="match status" value="1"/>
</dbReference>
<reference evidence="3 4" key="1">
    <citation type="submission" date="2020-07" db="EMBL/GenBank/DDBJ databases">
        <title>Thermoactinomyces phylogeny.</title>
        <authorList>
            <person name="Dunlap C."/>
        </authorList>
    </citation>
    <scope>NUCLEOTIDE SEQUENCE [LARGE SCALE GENOMIC DNA]</scope>
    <source>
        <strain evidence="3 4">AMNI-1</strain>
    </source>
</reference>